<feature type="domain" description="B12-binding" evidence="2">
    <location>
        <begin position="91"/>
        <end position="221"/>
    </location>
</feature>
<dbReference type="Pfam" id="PF02310">
    <property type="entry name" value="B12-binding"/>
    <property type="match status" value="1"/>
</dbReference>
<dbReference type="SUPFAM" id="SSF52242">
    <property type="entry name" value="Cobalamin (vitamin B12)-binding domain"/>
    <property type="match status" value="1"/>
</dbReference>
<dbReference type="GO" id="GO:0046872">
    <property type="term" value="F:metal ion binding"/>
    <property type="evidence" value="ECO:0007669"/>
    <property type="project" value="InterPro"/>
</dbReference>
<dbReference type="EMBL" id="CP036425">
    <property type="protein sequence ID" value="QDU34028.1"/>
    <property type="molecule type" value="Genomic_DNA"/>
</dbReference>
<dbReference type="InterPro" id="IPR006158">
    <property type="entry name" value="Cobalamin-bd"/>
</dbReference>
<dbReference type="Pfam" id="PF02607">
    <property type="entry name" value="B12-binding_2"/>
    <property type="match status" value="1"/>
</dbReference>
<evidence type="ECO:0000313" key="4">
    <source>
        <dbReference type="Proteomes" id="UP000317369"/>
    </source>
</evidence>
<keyword evidence="4" id="KW-1185">Reference proteome</keyword>
<accession>A0A517YUV0</accession>
<feature type="compositionally biased region" description="Basic residues" evidence="1">
    <location>
        <begin position="226"/>
        <end position="237"/>
    </location>
</feature>
<organism evidence="3 4">
    <name type="scientific">Poriferisphaera corsica</name>
    <dbReference type="NCBI Taxonomy" id="2528020"/>
    <lineage>
        <taxon>Bacteria</taxon>
        <taxon>Pseudomonadati</taxon>
        <taxon>Planctomycetota</taxon>
        <taxon>Phycisphaerae</taxon>
        <taxon>Phycisphaerales</taxon>
        <taxon>Phycisphaeraceae</taxon>
        <taxon>Poriferisphaera</taxon>
    </lineage>
</organism>
<dbReference type="InterPro" id="IPR036724">
    <property type="entry name" value="Cobalamin-bd_sf"/>
</dbReference>
<dbReference type="Gene3D" id="3.40.50.280">
    <property type="entry name" value="Cobalamin-binding domain"/>
    <property type="match status" value="1"/>
</dbReference>
<feature type="compositionally biased region" description="Basic and acidic residues" evidence="1">
    <location>
        <begin position="214"/>
        <end position="225"/>
    </location>
</feature>
<evidence type="ECO:0000259" key="2">
    <source>
        <dbReference type="PROSITE" id="PS51332"/>
    </source>
</evidence>
<dbReference type="OrthoDB" id="280183at2"/>
<dbReference type="KEGG" id="pcor:KS4_20900"/>
<gene>
    <name evidence="3" type="ORF">KS4_20900</name>
</gene>
<dbReference type="PROSITE" id="PS51332">
    <property type="entry name" value="B12_BINDING"/>
    <property type="match status" value="1"/>
</dbReference>
<dbReference type="Proteomes" id="UP000317369">
    <property type="component" value="Chromosome"/>
</dbReference>
<name>A0A517YUV0_9BACT</name>
<evidence type="ECO:0000313" key="3">
    <source>
        <dbReference type="EMBL" id="QDU34028.1"/>
    </source>
</evidence>
<dbReference type="Gene3D" id="1.10.1240.10">
    <property type="entry name" value="Methionine synthase domain"/>
    <property type="match status" value="1"/>
</dbReference>
<evidence type="ECO:0000256" key="1">
    <source>
        <dbReference type="SAM" id="MobiDB-lite"/>
    </source>
</evidence>
<dbReference type="InterPro" id="IPR003759">
    <property type="entry name" value="Cbl-bd_cap"/>
</dbReference>
<dbReference type="InterPro" id="IPR036594">
    <property type="entry name" value="Meth_synthase_dom"/>
</dbReference>
<sequence length="237" mass="26227">MANRRNVLQERFFNALISGDRTEARSIVSEALDAECSAEVILSHLFWPTVEMVQNLHRNDQITNLSYHYATRLLRGLVDQMQLRLEMKASRGEIILLTCGEEESEELAAQMASDLLEADGYTVFFCGGGIANDELVEQLGTVQADKLLVFGAMPATVPQTRLLIDRLHEIGVCPNVQIIVGGGVFNRADGLAEEIGADLWAKTPSELVQVMNDKPARRMTDDQRTVGRKRRPGMAAA</sequence>
<protein>
    <submittedName>
        <fullName evidence="3">B12 binding domain protein</fullName>
    </submittedName>
</protein>
<reference evidence="3 4" key="1">
    <citation type="submission" date="2019-02" db="EMBL/GenBank/DDBJ databases">
        <title>Deep-cultivation of Planctomycetes and their phenomic and genomic characterization uncovers novel biology.</title>
        <authorList>
            <person name="Wiegand S."/>
            <person name="Jogler M."/>
            <person name="Boedeker C."/>
            <person name="Pinto D."/>
            <person name="Vollmers J."/>
            <person name="Rivas-Marin E."/>
            <person name="Kohn T."/>
            <person name="Peeters S.H."/>
            <person name="Heuer A."/>
            <person name="Rast P."/>
            <person name="Oberbeckmann S."/>
            <person name="Bunk B."/>
            <person name="Jeske O."/>
            <person name="Meyerdierks A."/>
            <person name="Storesund J.E."/>
            <person name="Kallscheuer N."/>
            <person name="Luecker S."/>
            <person name="Lage O.M."/>
            <person name="Pohl T."/>
            <person name="Merkel B.J."/>
            <person name="Hornburger P."/>
            <person name="Mueller R.-W."/>
            <person name="Bruemmer F."/>
            <person name="Labrenz M."/>
            <person name="Spormann A.M."/>
            <person name="Op den Camp H."/>
            <person name="Overmann J."/>
            <person name="Amann R."/>
            <person name="Jetten M.S.M."/>
            <person name="Mascher T."/>
            <person name="Medema M.H."/>
            <person name="Devos D.P."/>
            <person name="Kaster A.-K."/>
            <person name="Ovreas L."/>
            <person name="Rohde M."/>
            <person name="Galperin M.Y."/>
            <person name="Jogler C."/>
        </authorList>
    </citation>
    <scope>NUCLEOTIDE SEQUENCE [LARGE SCALE GENOMIC DNA]</scope>
    <source>
        <strain evidence="3 4">KS4</strain>
    </source>
</reference>
<feature type="region of interest" description="Disordered" evidence="1">
    <location>
        <begin position="214"/>
        <end position="237"/>
    </location>
</feature>
<dbReference type="AlphaFoldDB" id="A0A517YUV0"/>
<dbReference type="RefSeq" id="WP_145077543.1">
    <property type="nucleotide sequence ID" value="NZ_CP036425.1"/>
</dbReference>
<dbReference type="GO" id="GO:0031419">
    <property type="term" value="F:cobalamin binding"/>
    <property type="evidence" value="ECO:0007669"/>
    <property type="project" value="InterPro"/>
</dbReference>
<proteinExistence type="predicted"/>